<name>A0A919TRZ0_9ACTN</name>
<comment type="caution">
    <text evidence="1">The sequence shown here is derived from an EMBL/GenBank/DDBJ whole genome shotgun (WGS) entry which is preliminary data.</text>
</comment>
<dbReference type="Proteomes" id="UP000623608">
    <property type="component" value="Unassembled WGS sequence"/>
</dbReference>
<dbReference type="EMBL" id="BOMY01000022">
    <property type="protein sequence ID" value="GIF20823.1"/>
    <property type="molecule type" value="Genomic_DNA"/>
</dbReference>
<dbReference type="Gene3D" id="3.40.50.300">
    <property type="entry name" value="P-loop containing nucleotide triphosphate hydrolases"/>
    <property type="match status" value="1"/>
</dbReference>
<sequence>MASLARPAEMFDRDREWRALSAFATDPAAGATLGVVSGRRRQGKTFLLRALCQATGGFYFAADEGTDRESLNRLGAVLADHLGAPAPFVFDTWHSAIDALLALGRDRRIPVVIDEFPYLVRANPQLPSIIQNALAPLRAERDTSRTSLLLCGSAMSFMGQLLSGNAPLRGRAGFELVVPTLDHQLAAEFWEVGDLATALKVNAIVGGTPAYRREFARDDSPAGPDDFDPWVLRTVLSPTSPLFREARYLLADEPELHDLGLYHSVLAAIAAGNAQRGGIASYLGRKSGDLAHPLTVLEDCGLIAREPDVFKDNRTTFRIAEPLVTFYHAVMRPIWSDLEHTRDATRLWQRSQRRFAGNVLGPHFEQVCRHWIRHLAPPDLLGDYPNVVGVGTVNDAANRIAHEVDVVAFGLDDDDRRPLIALGEAKWGETMGLGHLDRLRRIRALLAAQNRYGAADARLVCFGGAGFTEELVAAADQDHGVVLVGLADLYRRA</sequence>
<keyword evidence="2" id="KW-1185">Reference proteome</keyword>
<gene>
    <name evidence="1" type="ORF">Ate02nite_35530</name>
</gene>
<proteinExistence type="predicted"/>
<accession>A0A919TRZ0</accession>
<dbReference type="PANTHER" id="PTHR34704:SF2">
    <property type="entry name" value="ATPASE"/>
    <property type="match status" value="1"/>
</dbReference>
<dbReference type="InterPro" id="IPR027417">
    <property type="entry name" value="P-loop_NTPase"/>
</dbReference>
<dbReference type="PANTHER" id="PTHR34704">
    <property type="entry name" value="ATPASE"/>
    <property type="match status" value="1"/>
</dbReference>
<organism evidence="1 2">
    <name type="scientific">Paractinoplanes tereljensis</name>
    <dbReference type="NCBI Taxonomy" id="571912"/>
    <lineage>
        <taxon>Bacteria</taxon>
        <taxon>Bacillati</taxon>
        <taxon>Actinomycetota</taxon>
        <taxon>Actinomycetes</taxon>
        <taxon>Micromonosporales</taxon>
        <taxon>Micromonosporaceae</taxon>
        <taxon>Paractinoplanes</taxon>
    </lineage>
</organism>
<dbReference type="SUPFAM" id="SSF52540">
    <property type="entry name" value="P-loop containing nucleoside triphosphate hydrolases"/>
    <property type="match status" value="1"/>
</dbReference>
<dbReference type="AlphaFoldDB" id="A0A919TRZ0"/>
<evidence type="ECO:0000313" key="2">
    <source>
        <dbReference type="Proteomes" id="UP000623608"/>
    </source>
</evidence>
<protein>
    <submittedName>
        <fullName evidence="1">ATPase AAA</fullName>
    </submittedName>
</protein>
<reference evidence="1" key="1">
    <citation type="submission" date="2021-01" db="EMBL/GenBank/DDBJ databases">
        <title>Whole genome shotgun sequence of Actinoplanes tereljensis NBRC 105297.</title>
        <authorList>
            <person name="Komaki H."/>
            <person name="Tamura T."/>
        </authorList>
    </citation>
    <scope>NUCLEOTIDE SEQUENCE</scope>
    <source>
        <strain evidence="1">NBRC 105297</strain>
    </source>
</reference>
<evidence type="ECO:0000313" key="1">
    <source>
        <dbReference type="EMBL" id="GIF20823.1"/>
    </source>
</evidence>